<evidence type="ECO:0000256" key="1">
    <source>
        <dbReference type="ARBA" id="ARBA00022737"/>
    </source>
</evidence>
<evidence type="ECO:0000256" key="3">
    <source>
        <dbReference type="PROSITE-ProRule" id="PRU00339"/>
    </source>
</evidence>
<dbReference type="Proteomes" id="UP000316476">
    <property type="component" value="Unassembled WGS sequence"/>
</dbReference>
<dbReference type="Gene3D" id="1.25.40.10">
    <property type="entry name" value="Tetratricopeptide repeat domain"/>
    <property type="match status" value="1"/>
</dbReference>
<evidence type="ECO:0000313" key="5">
    <source>
        <dbReference type="EMBL" id="TWU65151.1"/>
    </source>
</evidence>
<feature type="chain" id="PRO_5022935477" evidence="4">
    <location>
        <begin position="24"/>
        <end position="304"/>
    </location>
</feature>
<gene>
    <name evidence="5" type="ORF">V7x_06970</name>
</gene>
<organism evidence="5 6">
    <name type="scientific">Crateriforma conspicua</name>
    <dbReference type="NCBI Taxonomy" id="2527996"/>
    <lineage>
        <taxon>Bacteria</taxon>
        <taxon>Pseudomonadati</taxon>
        <taxon>Planctomycetota</taxon>
        <taxon>Planctomycetia</taxon>
        <taxon>Planctomycetales</taxon>
        <taxon>Planctomycetaceae</taxon>
        <taxon>Crateriforma</taxon>
    </lineage>
</organism>
<proteinExistence type="predicted"/>
<dbReference type="SMART" id="SM00028">
    <property type="entry name" value="TPR"/>
    <property type="match status" value="6"/>
</dbReference>
<dbReference type="SUPFAM" id="SSF48452">
    <property type="entry name" value="TPR-like"/>
    <property type="match status" value="2"/>
</dbReference>
<dbReference type="PANTHER" id="PTHR44858">
    <property type="entry name" value="TETRATRICOPEPTIDE REPEAT PROTEIN 6"/>
    <property type="match status" value="1"/>
</dbReference>
<keyword evidence="1" id="KW-0677">Repeat</keyword>
<sequence precursor="true">MRICHLFCCVVVALAIASQGCRAIGHLRQNRPAIEARKLSREGQRWMYDGNWDAAEAKFAAALNVSDDDDRAHWGLAESLWQRGEYEEALQHMEQAVRLSADDPMLLSRLGRMDLELGRLDAADRRCEQALAANRNSAENWVLRGDCLAARQQWDESLSAYHRALAIQPDLSAALLKAAEVYHRQGRYDRLLASMDRMRDHVGETQTPARADVLRGIALRQLGRPWEAQRCFVAAVQKDDSNHAAYLLLASQSVRVGDLEQARQALSESLRLNPSLRRDEDVLREFQHPSLAAVFRQSSGTEMR</sequence>
<dbReference type="EMBL" id="SJPZ01000001">
    <property type="protein sequence ID" value="TWU65151.1"/>
    <property type="molecule type" value="Genomic_DNA"/>
</dbReference>
<keyword evidence="2 3" id="KW-0802">TPR repeat</keyword>
<dbReference type="PROSITE" id="PS50005">
    <property type="entry name" value="TPR"/>
    <property type="match status" value="3"/>
</dbReference>
<dbReference type="OrthoDB" id="9767410at2"/>
<feature type="repeat" description="TPR" evidence="3">
    <location>
        <begin position="243"/>
        <end position="276"/>
    </location>
</feature>
<feature type="repeat" description="TPR" evidence="3">
    <location>
        <begin position="70"/>
        <end position="103"/>
    </location>
</feature>
<feature type="signal peptide" evidence="4">
    <location>
        <begin position="1"/>
        <end position="23"/>
    </location>
</feature>
<dbReference type="Pfam" id="PF13414">
    <property type="entry name" value="TPR_11"/>
    <property type="match status" value="1"/>
</dbReference>
<dbReference type="PANTHER" id="PTHR44858:SF1">
    <property type="entry name" value="UDP-N-ACETYLGLUCOSAMINE--PEPTIDE N-ACETYLGLUCOSAMINYLTRANSFERASE SPINDLY-RELATED"/>
    <property type="match status" value="1"/>
</dbReference>
<feature type="repeat" description="TPR" evidence="3">
    <location>
        <begin position="138"/>
        <end position="171"/>
    </location>
</feature>
<dbReference type="AlphaFoldDB" id="A0A5C6FS47"/>
<accession>A0A5C6FS47</accession>
<dbReference type="PROSITE" id="PS51257">
    <property type="entry name" value="PROKAR_LIPOPROTEIN"/>
    <property type="match status" value="1"/>
</dbReference>
<name>A0A5C6FS47_9PLAN</name>
<dbReference type="InterPro" id="IPR050498">
    <property type="entry name" value="Ycf3"/>
</dbReference>
<evidence type="ECO:0000313" key="6">
    <source>
        <dbReference type="Proteomes" id="UP000316476"/>
    </source>
</evidence>
<keyword evidence="4" id="KW-0732">Signal</keyword>
<protein>
    <submittedName>
        <fullName evidence="5">Tetratricopeptide repeat protein</fullName>
    </submittedName>
</protein>
<evidence type="ECO:0000256" key="2">
    <source>
        <dbReference type="ARBA" id="ARBA00022803"/>
    </source>
</evidence>
<dbReference type="InterPro" id="IPR011990">
    <property type="entry name" value="TPR-like_helical_dom_sf"/>
</dbReference>
<comment type="caution">
    <text evidence="5">The sequence shown here is derived from an EMBL/GenBank/DDBJ whole genome shotgun (WGS) entry which is preliminary data.</text>
</comment>
<reference evidence="5 6" key="1">
    <citation type="submission" date="2019-02" db="EMBL/GenBank/DDBJ databases">
        <title>Deep-cultivation of Planctomycetes and their phenomic and genomic characterization uncovers novel biology.</title>
        <authorList>
            <person name="Wiegand S."/>
            <person name="Jogler M."/>
            <person name="Boedeker C."/>
            <person name="Pinto D."/>
            <person name="Vollmers J."/>
            <person name="Rivas-Marin E."/>
            <person name="Kohn T."/>
            <person name="Peeters S.H."/>
            <person name="Heuer A."/>
            <person name="Rast P."/>
            <person name="Oberbeckmann S."/>
            <person name="Bunk B."/>
            <person name="Jeske O."/>
            <person name="Meyerdierks A."/>
            <person name="Storesund J.E."/>
            <person name="Kallscheuer N."/>
            <person name="Luecker S."/>
            <person name="Lage O.M."/>
            <person name="Pohl T."/>
            <person name="Merkel B.J."/>
            <person name="Hornburger P."/>
            <person name="Mueller R.-W."/>
            <person name="Bruemmer F."/>
            <person name="Labrenz M."/>
            <person name="Spormann A.M."/>
            <person name="Op Den Camp H."/>
            <person name="Overmann J."/>
            <person name="Amann R."/>
            <person name="Jetten M.S.M."/>
            <person name="Mascher T."/>
            <person name="Medema M.H."/>
            <person name="Devos D.P."/>
            <person name="Kaster A.-K."/>
            <person name="Ovreas L."/>
            <person name="Rohde M."/>
            <person name="Galperin M.Y."/>
            <person name="Jogler C."/>
        </authorList>
    </citation>
    <scope>NUCLEOTIDE SEQUENCE [LARGE SCALE GENOMIC DNA]</scope>
    <source>
        <strain evidence="5 6">V7</strain>
    </source>
</reference>
<dbReference type="InterPro" id="IPR019734">
    <property type="entry name" value="TPR_rpt"/>
</dbReference>
<dbReference type="Pfam" id="PF13432">
    <property type="entry name" value="TPR_16"/>
    <property type="match status" value="2"/>
</dbReference>
<evidence type="ECO:0000256" key="4">
    <source>
        <dbReference type="SAM" id="SignalP"/>
    </source>
</evidence>